<protein>
    <submittedName>
        <fullName evidence="2">Unannotated protein</fullName>
    </submittedName>
</protein>
<keyword evidence="1" id="KW-1133">Transmembrane helix</keyword>
<name>A0A6J6J791_9ZZZZ</name>
<organism evidence="2">
    <name type="scientific">freshwater metagenome</name>
    <dbReference type="NCBI Taxonomy" id="449393"/>
    <lineage>
        <taxon>unclassified sequences</taxon>
        <taxon>metagenomes</taxon>
        <taxon>ecological metagenomes</taxon>
    </lineage>
</organism>
<dbReference type="AlphaFoldDB" id="A0A6J6J791"/>
<keyword evidence="1" id="KW-0812">Transmembrane</keyword>
<evidence type="ECO:0000256" key="1">
    <source>
        <dbReference type="SAM" id="Phobius"/>
    </source>
</evidence>
<accession>A0A6J6J791</accession>
<evidence type="ECO:0000313" key="2">
    <source>
        <dbReference type="EMBL" id="CAB4632997.1"/>
    </source>
</evidence>
<feature type="transmembrane region" description="Helical" evidence="1">
    <location>
        <begin position="78"/>
        <end position="98"/>
    </location>
</feature>
<keyword evidence="1" id="KW-0472">Membrane</keyword>
<proteinExistence type="predicted"/>
<gene>
    <name evidence="2" type="ORF">UFOPK1908_01588</name>
</gene>
<sequence>MWSPRLGGSANVAAIRPLPEPSAMLGKIAKPAPRNCPTAHAEFASALPKLGLNFTVTPAGPPATAENQKGETSLRMSAFATALVIPAGLVWLVIQYGIHPVMILGPPSACAAGMVKEAPAIAKAMRATRSFIPRMRTGISQHFRRTPIVRHESMRPESSDRHRRVA</sequence>
<reference evidence="2" key="1">
    <citation type="submission" date="2020-05" db="EMBL/GenBank/DDBJ databases">
        <authorList>
            <person name="Chiriac C."/>
            <person name="Salcher M."/>
            <person name="Ghai R."/>
            <person name="Kavagutti S V."/>
        </authorList>
    </citation>
    <scope>NUCLEOTIDE SEQUENCE</scope>
</reference>
<dbReference type="EMBL" id="CAEZVB010000134">
    <property type="protein sequence ID" value="CAB4632997.1"/>
    <property type="molecule type" value="Genomic_DNA"/>
</dbReference>